<name>A0A3P6HR92_MESCO</name>
<organism evidence="2 3">
    <name type="scientific">Mesocestoides corti</name>
    <name type="common">Flatworm</name>
    <dbReference type="NCBI Taxonomy" id="53468"/>
    <lineage>
        <taxon>Eukaryota</taxon>
        <taxon>Metazoa</taxon>
        <taxon>Spiralia</taxon>
        <taxon>Lophotrochozoa</taxon>
        <taxon>Platyhelminthes</taxon>
        <taxon>Cestoda</taxon>
        <taxon>Eucestoda</taxon>
        <taxon>Cyclophyllidea</taxon>
        <taxon>Mesocestoididae</taxon>
        <taxon>Mesocestoides</taxon>
    </lineage>
</organism>
<dbReference type="AlphaFoldDB" id="A0A3P6HR92"/>
<accession>A0A3P6HR92</accession>
<sequence length="55" mass="6075">MQPSRRLRIQVEAGASLAPVSSTSLTPLHPLPSTPLSTSVWRRGLNRRRSPNANR</sequence>
<evidence type="ECO:0000313" key="3">
    <source>
        <dbReference type="Proteomes" id="UP000267029"/>
    </source>
</evidence>
<evidence type="ECO:0000256" key="1">
    <source>
        <dbReference type="SAM" id="MobiDB-lite"/>
    </source>
</evidence>
<feature type="region of interest" description="Disordered" evidence="1">
    <location>
        <begin position="18"/>
        <end position="55"/>
    </location>
</feature>
<gene>
    <name evidence="2" type="ORF">MCOS_LOCUS9713</name>
</gene>
<keyword evidence="3" id="KW-1185">Reference proteome</keyword>
<dbReference type="Proteomes" id="UP000267029">
    <property type="component" value="Unassembled WGS sequence"/>
</dbReference>
<feature type="compositionally biased region" description="Basic residues" evidence="1">
    <location>
        <begin position="44"/>
        <end position="55"/>
    </location>
</feature>
<protein>
    <submittedName>
        <fullName evidence="2">Uncharacterized protein</fullName>
    </submittedName>
</protein>
<reference evidence="2 3" key="1">
    <citation type="submission" date="2018-10" db="EMBL/GenBank/DDBJ databases">
        <authorList>
            <consortium name="Pathogen Informatics"/>
        </authorList>
    </citation>
    <scope>NUCLEOTIDE SEQUENCE [LARGE SCALE GENOMIC DNA]</scope>
</reference>
<proteinExistence type="predicted"/>
<evidence type="ECO:0000313" key="2">
    <source>
        <dbReference type="EMBL" id="VDD83710.1"/>
    </source>
</evidence>
<dbReference type="EMBL" id="UXSR01005812">
    <property type="protein sequence ID" value="VDD83710.1"/>
    <property type="molecule type" value="Genomic_DNA"/>
</dbReference>